<dbReference type="PANTHER" id="PTHR34136:SF1">
    <property type="entry name" value="UDP-N-ACETYL-D-MANNOSAMINURONIC ACID TRANSFERASE"/>
    <property type="match status" value="1"/>
</dbReference>
<dbReference type="KEGG" id="pbor:BSF38_10024"/>
<feature type="region of interest" description="Disordered" evidence="3">
    <location>
        <begin position="272"/>
        <end position="291"/>
    </location>
</feature>
<evidence type="ECO:0000256" key="3">
    <source>
        <dbReference type="SAM" id="MobiDB-lite"/>
    </source>
</evidence>
<evidence type="ECO:0000313" key="4">
    <source>
        <dbReference type="EMBL" id="APW64242.1"/>
    </source>
</evidence>
<dbReference type="InterPro" id="IPR004629">
    <property type="entry name" value="WecG_TagA_CpsF"/>
</dbReference>
<protein>
    <submittedName>
        <fullName evidence="4">GT26 family glycosyltransferase</fullName>
    </submittedName>
</protein>
<proteinExistence type="predicted"/>
<dbReference type="EMBL" id="CP019083">
    <property type="protein sequence ID" value="APW64242.1"/>
    <property type="molecule type" value="Genomic_DNA"/>
</dbReference>
<evidence type="ECO:0000256" key="2">
    <source>
        <dbReference type="ARBA" id="ARBA00022679"/>
    </source>
</evidence>
<evidence type="ECO:0000256" key="1">
    <source>
        <dbReference type="ARBA" id="ARBA00022676"/>
    </source>
</evidence>
<name>A0A1U7CZ53_9BACT</name>
<keyword evidence="2 4" id="KW-0808">Transferase</keyword>
<keyword evidence="1" id="KW-0328">Glycosyltransferase</keyword>
<gene>
    <name evidence="4" type="ORF">BSF38_10024</name>
</gene>
<reference evidence="4 5" key="1">
    <citation type="submission" date="2016-12" db="EMBL/GenBank/DDBJ databases">
        <title>Comparative genomics of four Isosphaeraceae planctomycetes: a common pool of plasmids and glycoside hydrolase genes.</title>
        <authorList>
            <person name="Ivanova A."/>
        </authorList>
    </citation>
    <scope>NUCLEOTIDE SEQUENCE [LARGE SCALE GENOMIC DNA]</scope>
    <source>
        <strain evidence="4 5">PX4</strain>
        <plasmid evidence="5">palbo1</plasmid>
    </source>
</reference>
<keyword evidence="4" id="KW-0614">Plasmid</keyword>
<dbReference type="NCBIfam" id="TIGR00696">
    <property type="entry name" value="wecG_tagA_cpsF"/>
    <property type="match status" value="1"/>
</dbReference>
<dbReference type="PANTHER" id="PTHR34136">
    <property type="match status" value="1"/>
</dbReference>
<evidence type="ECO:0000313" key="5">
    <source>
        <dbReference type="Proteomes" id="UP000186309"/>
    </source>
</evidence>
<dbReference type="Proteomes" id="UP000186309">
    <property type="component" value="Plasmid PALBO1"/>
</dbReference>
<accession>A0A1U7CZ53</accession>
<dbReference type="Pfam" id="PF03808">
    <property type="entry name" value="Glyco_tran_WecG"/>
    <property type="match status" value="1"/>
</dbReference>
<dbReference type="AlphaFoldDB" id="A0A1U7CZ53"/>
<dbReference type="GO" id="GO:0016758">
    <property type="term" value="F:hexosyltransferase activity"/>
    <property type="evidence" value="ECO:0007669"/>
    <property type="project" value="TreeGrafter"/>
</dbReference>
<sequence>MAVRGRRGLRAEAHGPRGAQVVNKRVWIWGVPFAPMTLEETVNAIDALIEERRPSYFITANLHYVMLTRDHPDLGPINERAAFILADGAPVVWAARKRPTPLPERVAGSDLIFHLCDLSARKGRRLFFLGAPEGVAEEAADKLRERYPGLQVVGTECPPFRKPTDEEHEQLLDRIRATNPDILFVAFGQPKGERWIFANHERLGVPVCVQVGASLEFAAGRFARAPRWMQRTGLEWAFRLLQEPRRLFSRYARNAGFMGRMIVHDLLHKPDPSRAAGATSPAAAEPTRRPG</sequence>
<feature type="compositionally biased region" description="Low complexity" evidence="3">
    <location>
        <begin position="275"/>
        <end position="284"/>
    </location>
</feature>
<dbReference type="CDD" id="cd06533">
    <property type="entry name" value="Glyco_transf_WecG_TagA"/>
    <property type="match status" value="1"/>
</dbReference>
<organism evidence="4 5">
    <name type="scientific">Paludisphaera borealis</name>
    <dbReference type="NCBI Taxonomy" id="1387353"/>
    <lineage>
        <taxon>Bacteria</taxon>
        <taxon>Pseudomonadati</taxon>
        <taxon>Planctomycetota</taxon>
        <taxon>Planctomycetia</taxon>
        <taxon>Isosphaerales</taxon>
        <taxon>Isosphaeraceae</taxon>
        <taxon>Paludisphaera</taxon>
    </lineage>
</organism>
<keyword evidence="5" id="KW-1185">Reference proteome</keyword>
<geneLocation type="plasmid" evidence="5">
    <name>palbo1</name>
</geneLocation>